<reference evidence="2 3" key="1">
    <citation type="journal article" date="2005" name="Int. J. Syst. Evol. Microbiol.">
        <title>Bacillus cibi sp. nov., isolated from jeotgal, a traditional Korean fermented seafood.</title>
        <authorList>
            <person name="Yoon J.H."/>
            <person name="Lee C.H."/>
            <person name="Oh T.K."/>
        </authorList>
    </citation>
    <scope>NUCLEOTIDE SEQUENCE [LARGE SCALE GENOMIC DNA]</scope>
    <source>
        <strain evidence="2 3">DSM 16189</strain>
    </source>
</reference>
<proteinExistence type="predicted"/>
<dbReference type="Proteomes" id="UP000028549">
    <property type="component" value="Unassembled WGS sequence"/>
</dbReference>
<feature type="transmembrane region" description="Helical" evidence="1">
    <location>
        <begin position="27"/>
        <end position="50"/>
    </location>
</feature>
<feature type="transmembrane region" description="Helical" evidence="1">
    <location>
        <begin position="62"/>
        <end position="81"/>
    </location>
</feature>
<comment type="caution">
    <text evidence="2">The sequence shown here is derived from an EMBL/GenBank/DDBJ whole genome shotgun (WGS) entry which is preliminary data.</text>
</comment>
<dbReference type="EMBL" id="JNVC02000004">
    <property type="protein sequence ID" value="KEZ52857.1"/>
    <property type="molecule type" value="Genomic_DNA"/>
</dbReference>
<keyword evidence="1" id="KW-0812">Transmembrane</keyword>
<accession>A0A084GZU5</accession>
<dbReference type="OrthoDB" id="2314354at2"/>
<evidence type="ECO:0000256" key="1">
    <source>
        <dbReference type="SAM" id="Phobius"/>
    </source>
</evidence>
<keyword evidence="1" id="KW-0472">Membrane</keyword>
<keyword evidence="1" id="KW-1133">Transmembrane helix</keyword>
<keyword evidence="3" id="KW-1185">Reference proteome</keyword>
<evidence type="ECO:0000313" key="2">
    <source>
        <dbReference type="EMBL" id="KEZ52857.1"/>
    </source>
</evidence>
<evidence type="ECO:0008006" key="4">
    <source>
        <dbReference type="Google" id="ProtNLM"/>
    </source>
</evidence>
<dbReference type="STRING" id="246786.GS18_0208460"/>
<sequence>MEMMFDYVTNTLFLPLKAWVEQSNGNWNILIVSGFLLLFVGIGLIFILRNKIGKEDERTNQIYLKSSFIMLGGIILCDMFFPKDYMWQIFFLFKYSIAFMASAVYLAVRYWKDISN</sequence>
<protein>
    <recommendedName>
        <fullName evidence="4">DUF2178 domain-containing protein</fullName>
    </recommendedName>
</protein>
<dbReference type="AlphaFoldDB" id="A0A084GZU5"/>
<gene>
    <name evidence="2" type="ORF">GS18_0208460</name>
</gene>
<name>A0A084GZU5_METID</name>
<feature type="transmembrane region" description="Helical" evidence="1">
    <location>
        <begin position="87"/>
        <end position="108"/>
    </location>
</feature>
<evidence type="ECO:0000313" key="3">
    <source>
        <dbReference type="Proteomes" id="UP000028549"/>
    </source>
</evidence>
<organism evidence="2 3">
    <name type="scientific">Metabacillus indicus</name>
    <name type="common">Bacillus indicus</name>
    <dbReference type="NCBI Taxonomy" id="246786"/>
    <lineage>
        <taxon>Bacteria</taxon>
        <taxon>Bacillati</taxon>
        <taxon>Bacillota</taxon>
        <taxon>Bacilli</taxon>
        <taxon>Bacillales</taxon>
        <taxon>Bacillaceae</taxon>
        <taxon>Metabacillus</taxon>
    </lineage>
</organism>